<dbReference type="InterPro" id="IPR055178">
    <property type="entry name" value="RsdA/BaiN/AoA(So)-like_dom"/>
</dbReference>
<evidence type="ECO:0000259" key="4">
    <source>
        <dbReference type="Pfam" id="PF03486"/>
    </source>
</evidence>
<feature type="domain" description="RsdA/BaiN/AoA(So)-like Rossmann fold-like" evidence="4">
    <location>
        <begin position="3"/>
        <end position="361"/>
    </location>
</feature>
<dbReference type="OrthoDB" id="9773233at2"/>
<evidence type="ECO:0000256" key="2">
    <source>
        <dbReference type="ARBA" id="ARBA00022630"/>
    </source>
</evidence>
<keyword evidence="7" id="KW-1185">Reference proteome</keyword>
<dbReference type="BioCyc" id="ECAT999415-HMP:GTTI-963-MONOMER"/>
<dbReference type="InterPro" id="IPR057661">
    <property type="entry name" value="RsdA/BaiN/AoA(So)_Rossmann"/>
</dbReference>
<dbReference type="SUPFAM" id="SSF51905">
    <property type="entry name" value="FAD/NAD(P)-binding domain"/>
    <property type="match status" value="1"/>
</dbReference>
<keyword evidence="3" id="KW-0274">FAD</keyword>
<dbReference type="Gene3D" id="3.50.50.60">
    <property type="entry name" value="FAD/NAD(P)-binding domain"/>
    <property type="match status" value="1"/>
</dbReference>
<gene>
    <name evidence="6" type="ORF">HMPREF9943_00940</name>
</gene>
<dbReference type="SUPFAM" id="SSF160996">
    <property type="entry name" value="HI0933 insert domain-like"/>
    <property type="match status" value="1"/>
</dbReference>
<dbReference type="eggNOG" id="COG2081">
    <property type="taxonomic scope" value="Bacteria"/>
</dbReference>
<dbReference type="STRING" id="999415.HMPREF9943_00940"/>
<comment type="caution">
    <text evidence="6">The sequence shown here is derived from an EMBL/GenBank/DDBJ whole genome shotgun (WGS) entry which is preliminary data.</text>
</comment>
<protein>
    <submittedName>
        <fullName evidence="6">HI0933 family flavoprotein</fullName>
    </submittedName>
</protein>
<dbReference type="Gene3D" id="1.10.8.260">
    <property type="entry name" value="HI0933 insert domain-like"/>
    <property type="match status" value="1"/>
</dbReference>
<dbReference type="Proteomes" id="UP000011758">
    <property type="component" value="Unassembled WGS sequence"/>
</dbReference>
<dbReference type="InterPro" id="IPR004792">
    <property type="entry name" value="BaiN-like"/>
</dbReference>
<proteinExistence type="predicted"/>
<dbReference type="PANTHER" id="PTHR42887">
    <property type="entry name" value="OS12G0638800 PROTEIN"/>
    <property type="match status" value="1"/>
</dbReference>
<dbReference type="InterPro" id="IPR036188">
    <property type="entry name" value="FAD/NAD-bd_sf"/>
</dbReference>
<comment type="cofactor">
    <cofactor evidence="1">
        <name>FAD</name>
        <dbReference type="ChEBI" id="CHEBI:57692"/>
    </cofactor>
</comment>
<sequence length="372" mass="41678">MKKIIIIGAGASGVMCAIKIKQKNPQSEILILEANKEPLKKLSATGNGRCNLSHKDIKISHYDGYLPSYVKELILSYDIQEEFKQLGLYTKYLGNLLYPMSEQALSVKKVLLENCRNLNIPIICNTEVTQIQYQDSYLIKTLKKTYDADCLVVSMGTPAGKLSGMYSRKDILSSLQIPFYDFIPSLTQMELVHPLPLKGIRIKGLFTLNNHQEKGELLFTDYGVSGIAIMQLSRFFKKDSILHIDMLPDMSIEEVAHALALSTLDIEEEGFVHPRLASYLHNLPGNKAEHLKNLVLPVCSIRGIPFAQVCKGGIDIRSLDQNFQSRKYPYLFFTGEILNITGDCGGYNLHFAFASASQAAQGIERIDKDDSY</sequence>
<dbReference type="InterPro" id="IPR023166">
    <property type="entry name" value="BaiN-like_dom_sf"/>
</dbReference>
<evidence type="ECO:0000256" key="3">
    <source>
        <dbReference type="ARBA" id="ARBA00022827"/>
    </source>
</evidence>
<evidence type="ECO:0000313" key="6">
    <source>
        <dbReference type="EMBL" id="EMD16898.1"/>
    </source>
</evidence>
<dbReference type="PATRIC" id="fig|999415.3.peg.949"/>
<reference evidence="6 7" key="1">
    <citation type="submission" date="2013-02" db="EMBL/GenBank/DDBJ databases">
        <title>The Genome Sequence of Lactobacillus catenaformis F0143.</title>
        <authorList>
            <consortium name="The Broad Institute Genome Sequencing Platform"/>
            <person name="Earl A."/>
            <person name="Ward D."/>
            <person name="Feldgarden M."/>
            <person name="Gevers D."/>
            <person name="Izard J."/>
            <person name="Blanton J.M."/>
            <person name="Mathney J."/>
            <person name="Dewhirst F.E."/>
            <person name="Young S.K."/>
            <person name="Zeng Q."/>
            <person name="Gargeya S."/>
            <person name="Fitzgerald M."/>
            <person name="Haas B."/>
            <person name="Abouelleil A."/>
            <person name="Alvarado L."/>
            <person name="Arachchi H.M."/>
            <person name="Berlin A."/>
            <person name="Chapman S.B."/>
            <person name="Gearin G."/>
            <person name="Goldberg J."/>
            <person name="Griggs A."/>
            <person name="Gujja S."/>
            <person name="Hansen M."/>
            <person name="Heiman D."/>
            <person name="Howarth C."/>
            <person name="Larimer J."/>
            <person name="Lui A."/>
            <person name="MacDonald P.J.P."/>
            <person name="McCowen C."/>
            <person name="Montmayeur A."/>
            <person name="Murphy C."/>
            <person name="Neiman D."/>
            <person name="Pearson M."/>
            <person name="Priest M."/>
            <person name="Roberts A."/>
            <person name="Saif S."/>
            <person name="Shea T."/>
            <person name="Sisk P."/>
            <person name="Stolte C."/>
            <person name="Sykes S."/>
            <person name="Wortman J."/>
            <person name="Nusbaum C."/>
            <person name="Birren B."/>
        </authorList>
    </citation>
    <scope>NUCLEOTIDE SEQUENCE [LARGE SCALE GENOMIC DNA]</scope>
    <source>
        <strain evidence="6 7">OT 569</strain>
    </source>
</reference>
<dbReference type="PANTHER" id="PTHR42887:SF2">
    <property type="entry name" value="OS12G0638800 PROTEIN"/>
    <property type="match status" value="1"/>
</dbReference>
<dbReference type="Gene3D" id="2.40.30.10">
    <property type="entry name" value="Translation factors"/>
    <property type="match status" value="1"/>
</dbReference>
<evidence type="ECO:0000256" key="1">
    <source>
        <dbReference type="ARBA" id="ARBA00001974"/>
    </source>
</evidence>
<dbReference type="Pfam" id="PF22780">
    <property type="entry name" value="HI0933_like_1st"/>
    <property type="match status" value="1"/>
</dbReference>
<evidence type="ECO:0000259" key="5">
    <source>
        <dbReference type="Pfam" id="PF22780"/>
    </source>
</evidence>
<dbReference type="EMBL" id="AGEJ01000013">
    <property type="protein sequence ID" value="EMD16898.1"/>
    <property type="molecule type" value="Genomic_DNA"/>
</dbReference>
<evidence type="ECO:0000313" key="7">
    <source>
        <dbReference type="Proteomes" id="UP000011758"/>
    </source>
</evidence>
<feature type="domain" description="RsdA/BaiN/AoA(So)-like insert" evidence="5">
    <location>
        <begin position="196"/>
        <end position="260"/>
    </location>
</feature>
<dbReference type="AlphaFoldDB" id="M2NFB3"/>
<accession>M2NFB3</accession>
<dbReference type="RefSeq" id="WP_004802546.1">
    <property type="nucleotide sequence ID" value="NZ_KB446647.1"/>
</dbReference>
<dbReference type="Pfam" id="PF03486">
    <property type="entry name" value="HI0933_like"/>
    <property type="match status" value="1"/>
</dbReference>
<name>M2NFB3_9FIRM</name>
<organism evidence="6 7">
    <name type="scientific">Eggerthia catenaformis OT 569 = DSM 20559</name>
    <dbReference type="NCBI Taxonomy" id="999415"/>
    <lineage>
        <taxon>Bacteria</taxon>
        <taxon>Bacillati</taxon>
        <taxon>Bacillota</taxon>
        <taxon>Erysipelotrichia</taxon>
        <taxon>Erysipelotrichales</taxon>
        <taxon>Coprobacillaceae</taxon>
        <taxon>Eggerthia</taxon>
    </lineage>
</organism>
<keyword evidence="2" id="KW-0285">Flavoprotein</keyword>
<dbReference type="NCBIfam" id="TIGR00275">
    <property type="entry name" value="aminoacetone oxidase family FAD-binding enzyme"/>
    <property type="match status" value="1"/>
</dbReference>